<organism evidence="2 3">
    <name type="scientific">Agromyces terreus</name>
    <dbReference type="NCBI Taxonomy" id="424795"/>
    <lineage>
        <taxon>Bacteria</taxon>
        <taxon>Bacillati</taxon>
        <taxon>Actinomycetota</taxon>
        <taxon>Actinomycetes</taxon>
        <taxon>Micrococcales</taxon>
        <taxon>Microbacteriaceae</taxon>
        <taxon>Agromyces</taxon>
    </lineage>
</organism>
<feature type="transmembrane region" description="Helical" evidence="1">
    <location>
        <begin position="65"/>
        <end position="88"/>
    </location>
</feature>
<feature type="transmembrane region" description="Helical" evidence="1">
    <location>
        <begin position="108"/>
        <end position="136"/>
    </location>
</feature>
<dbReference type="Proteomes" id="UP001139722">
    <property type="component" value="Unassembled WGS sequence"/>
</dbReference>
<gene>
    <name evidence="2" type="ORF">BJ978_001431</name>
</gene>
<keyword evidence="1" id="KW-0812">Transmembrane</keyword>
<keyword evidence="1" id="KW-0472">Membrane</keyword>
<dbReference type="RefSeq" id="WP_156999157.1">
    <property type="nucleotide sequence ID" value="NZ_BAAANU010000074.1"/>
</dbReference>
<keyword evidence="3" id="KW-1185">Reference proteome</keyword>
<reference evidence="2" key="1">
    <citation type="submission" date="2022-06" db="EMBL/GenBank/DDBJ databases">
        <title>Sequencing the genomes of 1000 actinobacteria strains.</title>
        <authorList>
            <person name="Klenk H.-P."/>
        </authorList>
    </citation>
    <scope>NUCLEOTIDE SEQUENCE</scope>
    <source>
        <strain evidence="2">DSM 22016</strain>
    </source>
</reference>
<feature type="transmembrane region" description="Helical" evidence="1">
    <location>
        <begin position="39"/>
        <end position="58"/>
    </location>
</feature>
<evidence type="ECO:0000313" key="3">
    <source>
        <dbReference type="Proteomes" id="UP001139722"/>
    </source>
</evidence>
<sequence>MTETAPVDDSQPAKVRWFRRRPPAEYDRFLRGVWWAGHGQFFIAAALPFVAVITFGFVDIDERSVYLGVLFLTLAIPFWYSGWLLRGLAGFLPPAHPKPRVFDWVGRIYILILAVAGIGVHAIIGVIMQVLAAIMLGSTIASVT</sequence>
<dbReference type="AlphaFoldDB" id="A0A9X2GX86"/>
<protein>
    <submittedName>
        <fullName evidence="2">Uncharacterized protein</fullName>
    </submittedName>
</protein>
<evidence type="ECO:0000256" key="1">
    <source>
        <dbReference type="SAM" id="Phobius"/>
    </source>
</evidence>
<comment type="caution">
    <text evidence="2">The sequence shown here is derived from an EMBL/GenBank/DDBJ whole genome shotgun (WGS) entry which is preliminary data.</text>
</comment>
<dbReference type="EMBL" id="JAMZDY010000001">
    <property type="protein sequence ID" value="MCP2370755.1"/>
    <property type="molecule type" value="Genomic_DNA"/>
</dbReference>
<name>A0A9X2GX86_9MICO</name>
<accession>A0A9X2GX86</accession>
<keyword evidence="1" id="KW-1133">Transmembrane helix</keyword>
<evidence type="ECO:0000313" key="2">
    <source>
        <dbReference type="EMBL" id="MCP2370755.1"/>
    </source>
</evidence>
<proteinExistence type="predicted"/>
<dbReference type="OrthoDB" id="5007933at2"/>